<dbReference type="Proteomes" id="UP000188929">
    <property type="component" value="Unassembled WGS sequence"/>
</dbReference>
<evidence type="ECO:0000313" key="1">
    <source>
        <dbReference type="EMBL" id="ONH22847.1"/>
    </source>
</evidence>
<accession>A0A1V2I2K5</accession>
<organism evidence="1 2">
    <name type="scientific">Pseudofrankia asymbiotica</name>
    <dbReference type="NCBI Taxonomy" id="1834516"/>
    <lineage>
        <taxon>Bacteria</taxon>
        <taxon>Bacillati</taxon>
        <taxon>Actinomycetota</taxon>
        <taxon>Actinomycetes</taxon>
        <taxon>Frankiales</taxon>
        <taxon>Frankiaceae</taxon>
        <taxon>Pseudofrankia</taxon>
    </lineage>
</organism>
<sequence length="96" mass="10258">MDGFTRPLADGCITTVIEIVDDYSLLLAACHAATSENARDVWDAFTCDVVVSDGLVTVTRSVPVEYRFAVVGRVIVSDRDRADGGAVGCFGDLDSR</sequence>
<name>A0A1V2I2K5_9ACTN</name>
<reference evidence="2" key="1">
    <citation type="submission" date="2016-10" db="EMBL/GenBank/DDBJ databases">
        <title>Frankia sp. NRRL B-16386 Genome sequencing.</title>
        <authorList>
            <person name="Ghodhbane-Gtari F."/>
            <person name="Swanson E."/>
            <person name="Gueddou A."/>
            <person name="Hezbri K."/>
            <person name="Ktari K."/>
            <person name="Nouioui I."/>
            <person name="Morris K."/>
            <person name="Simpson S."/>
            <person name="Abebe-Akele F."/>
            <person name="Thomas K."/>
            <person name="Gtari M."/>
            <person name="Tisa L.S."/>
        </authorList>
    </citation>
    <scope>NUCLEOTIDE SEQUENCE [LARGE SCALE GENOMIC DNA]</scope>
    <source>
        <strain evidence="2">NRRL B-16386</strain>
    </source>
</reference>
<comment type="caution">
    <text evidence="1">The sequence shown here is derived from an EMBL/GenBank/DDBJ whole genome shotgun (WGS) entry which is preliminary data.</text>
</comment>
<dbReference type="OrthoDB" id="52928at2"/>
<keyword evidence="2" id="KW-1185">Reference proteome</keyword>
<gene>
    <name evidence="1" type="ORF">BL253_34645</name>
</gene>
<dbReference type="RefSeq" id="WP_076822087.1">
    <property type="nucleotide sequence ID" value="NZ_MOMC01000097.1"/>
</dbReference>
<dbReference type="EMBL" id="MOMC01000097">
    <property type="protein sequence ID" value="ONH22847.1"/>
    <property type="molecule type" value="Genomic_DNA"/>
</dbReference>
<evidence type="ECO:0000313" key="2">
    <source>
        <dbReference type="Proteomes" id="UP000188929"/>
    </source>
</evidence>
<dbReference type="AlphaFoldDB" id="A0A1V2I2K5"/>
<protein>
    <submittedName>
        <fullName evidence="1">Uncharacterized protein</fullName>
    </submittedName>
</protein>
<proteinExistence type="predicted"/>